<feature type="active site" evidence="8">
    <location>
        <position position="373"/>
    </location>
</feature>
<dbReference type="InterPro" id="IPR008958">
    <property type="entry name" value="Transglutaminase_C"/>
</dbReference>
<dbReference type="PANTHER" id="PTHR11590:SF42">
    <property type="entry name" value="COAGULATION FACTOR XIII A CHAIN"/>
    <property type="match status" value="1"/>
</dbReference>
<feature type="region of interest" description="Disordered" evidence="9">
    <location>
        <begin position="1"/>
        <end position="28"/>
    </location>
</feature>
<dbReference type="GO" id="GO:0072378">
    <property type="term" value="P:blood coagulation, fibrin clot formation"/>
    <property type="evidence" value="ECO:0007669"/>
    <property type="project" value="TreeGrafter"/>
</dbReference>
<dbReference type="SUPFAM" id="SSF81296">
    <property type="entry name" value="E set domains"/>
    <property type="match status" value="1"/>
</dbReference>
<evidence type="ECO:0000256" key="2">
    <source>
        <dbReference type="ARBA" id="ARBA00005968"/>
    </source>
</evidence>
<dbReference type="InterPro" id="IPR002931">
    <property type="entry name" value="Transglutaminase-like"/>
</dbReference>
<feature type="domain" description="Transglutaminase-like" evidence="10">
    <location>
        <begin position="306"/>
        <end position="399"/>
    </location>
</feature>
<dbReference type="Pfam" id="PF00927">
    <property type="entry name" value="Transglut_C"/>
    <property type="match status" value="1"/>
</dbReference>
<keyword evidence="3" id="KW-0808">Transferase</keyword>
<evidence type="ECO:0000256" key="9">
    <source>
        <dbReference type="SAM" id="MobiDB-lite"/>
    </source>
</evidence>
<protein>
    <recommendedName>
        <fullName evidence="7">protein-glutamine gamma-glutamyltransferase</fullName>
        <ecNumber evidence="7">2.3.2.13</ecNumber>
    </recommendedName>
</protein>
<evidence type="ECO:0000256" key="6">
    <source>
        <dbReference type="ARBA" id="ARBA00023315"/>
    </source>
</evidence>
<dbReference type="Pfam" id="PF00868">
    <property type="entry name" value="Transglut_N"/>
    <property type="match status" value="1"/>
</dbReference>
<dbReference type="Ensembl" id="ENSDLAT00005042135.2">
    <property type="protein sequence ID" value="ENSDLAP00005039457.2"/>
    <property type="gene ID" value="ENSDLAG00005017620.2"/>
</dbReference>
<keyword evidence="12" id="KW-1185">Reference proteome</keyword>
<accession>A0A8C4H9P1</accession>
<dbReference type="SUPFAM" id="SSF49309">
    <property type="entry name" value="Transglutaminase, two C-terminal domains"/>
    <property type="match status" value="2"/>
</dbReference>
<keyword evidence="6" id="KW-0012">Acyltransferase</keyword>
<dbReference type="InterPro" id="IPR036985">
    <property type="entry name" value="Transglutaminase-like_sf"/>
</dbReference>
<dbReference type="InterPro" id="IPR036238">
    <property type="entry name" value="Transglutaminase_C_sf"/>
</dbReference>
<evidence type="ECO:0000256" key="3">
    <source>
        <dbReference type="ARBA" id="ARBA00022679"/>
    </source>
</evidence>
<dbReference type="PIRSF" id="PIRSF000459">
    <property type="entry name" value="TGM_EBP42"/>
    <property type="match status" value="1"/>
</dbReference>
<evidence type="ECO:0000313" key="11">
    <source>
        <dbReference type="Ensembl" id="ENSDLAP00005039457.2"/>
    </source>
</evidence>
<dbReference type="InterPro" id="IPR014756">
    <property type="entry name" value="Ig_E-set"/>
</dbReference>
<comment type="cofactor">
    <cofactor evidence="1">
        <name>Ca(2+)</name>
        <dbReference type="ChEBI" id="CHEBI:29108"/>
    </cofactor>
</comment>
<evidence type="ECO:0000256" key="4">
    <source>
        <dbReference type="ARBA" id="ARBA00022723"/>
    </source>
</evidence>
<dbReference type="InterPro" id="IPR001102">
    <property type="entry name" value="Transglutaminase_N"/>
</dbReference>
<keyword evidence="5" id="KW-0106">Calcium</keyword>
<sequence length="725" mass="80553">MSKETNNYKGRYSEPVPTSNLQNDENDFPEFEPFDEDATPRSFAPVGAALSVQHVDMCQQLNKPNHYTTAYDIQNLVVRRGQEFVVRVTFSRPLAEADDFQLEFLIGSNPSPSKGTLVAVTFGSRHGGPWSGQIVEAQGESVLLGITPTADAIVGKFRTYVAIVTSGGMQRTSRDANTDLYLLFNAWCPQDAVFLADEAARREYVMSDYGVIFQGTVSAMSQRNWMYGQFERGVLDACIYILDASRMPIYNRGNIIQLVRKGSAMINSQDDNGVLVGNWSDDYSMGMPPTSWTGSVKILLQYANTGVSICFAQCWVFAGVFNTFLRCLGIPSRVITNFNSAHDNTGNLKTDLIFKTDGTPDRRNTRDSIWNYHCWNEVFIVRPDLPAGLSGWQVVDATPQETSDGHFRCGPASVTAIKEGLLCHPFDSGFVFAEVNSDVVFHKRDRYGTLSPYRVDKTHVGQGIYTQAVGSPAPMDITHTYKYPEGSADDNRTMARAEEYGCERDHSELPDTQLTVTITVSLGHDVNLAVDFQNQTEHSTTVQAHLAGSVVFYTGVISKSFRDQNFTGPHKYSNTRMSERVMFRIPAQEYMPHLGSQLSLQFIVTGQADDQSVSAIKVIEMQTPSLTLMVSGQPQVQQEMIVTVSFTNPFNFPLQGVHLAMEGAGLVTHRTRYYSVIEPLSSISWKESFFPRLDGPRCIVAVLDSISLRQVTSSVLICIVHTGYC</sequence>
<dbReference type="GO" id="GO:0003810">
    <property type="term" value="F:protein-glutamine gamma-glutamyltransferase activity"/>
    <property type="evidence" value="ECO:0007669"/>
    <property type="project" value="UniProtKB-EC"/>
</dbReference>
<dbReference type="GeneTree" id="ENSGT01050000244939"/>
<name>A0A8C4H9P1_DICLA</name>
<feature type="active site" evidence="8">
    <location>
        <position position="314"/>
    </location>
</feature>
<dbReference type="InterPro" id="IPR023608">
    <property type="entry name" value="Transglutaminase_animal"/>
</dbReference>
<dbReference type="Gene3D" id="3.90.260.10">
    <property type="entry name" value="Transglutaminase-like"/>
    <property type="match status" value="1"/>
</dbReference>
<dbReference type="Pfam" id="PF01841">
    <property type="entry name" value="Transglut_core"/>
    <property type="match status" value="1"/>
</dbReference>
<evidence type="ECO:0000256" key="7">
    <source>
        <dbReference type="ARBA" id="ARBA00024222"/>
    </source>
</evidence>
<dbReference type="SUPFAM" id="SSF54001">
    <property type="entry name" value="Cysteine proteinases"/>
    <property type="match status" value="1"/>
</dbReference>
<dbReference type="Gene3D" id="2.60.40.10">
    <property type="entry name" value="Immunoglobulins"/>
    <property type="match status" value="3"/>
</dbReference>
<evidence type="ECO:0000256" key="1">
    <source>
        <dbReference type="ARBA" id="ARBA00001913"/>
    </source>
</evidence>
<reference evidence="11" key="1">
    <citation type="submission" date="2025-08" db="UniProtKB">
        <authorList>
            <consortium name="Ensembl"/>
        </authorList>
    </citation>
    <scope>IDENTIFICATION</scope>
</reference>
<comment type="similarity">
    <text evidence="2">Belongs to the transglutaminase superfamily. Transglutaminase family.</text>
</comment>
<keyword evidence="4" id="KW-0479">Metal-binding</keyword>
<dbReference type="SMART" id="SM00460">
    <property type="entry name" value="TGc"/>
    <property type="match status" value="1"/>
</dbReference>
<dbReference type="InterPro" id="IPR038765">
    <property type="entry name" value="Papain-like_cys_pep_sf"/>
</dbReference>
<dbReference type="PANTHER" id="PTHR11590">
    <property type="entry name" value="PROTEIN-GLUTAMINE GAMMA-GLUTAMYLTRANSFERASE"/>
    <property type="match status" value="1"/>
</dbReference>
<dbReference type="GO" id="GO:0046872">
    <property type="term" value="F:metal ion binding"/>
    <property type="evidence" value="ECO:0007669"/>
    <property type="project" value="UniProtKB-KW"/>
</dbReference>
<dbReference type="EC" id="2.3.2.13" evidence="7"/>
<feature type="active site" evidence="8">
    <location>
        <position position="396"/>
    </location>
</feature>
<reference evidence="11" key="2">
    <citation type="submission" date="2025-09" db="UniProtKB">
        <authorList>
            <consortium name="Ensembl"/>
        </authorList>
    </citation>
    <scope>IDENTIFICATION</scope>
</reference>
<dbReference type="InterPro" id="IPR013783">
    <property type="entry name" value="Ig-like_fold"/>
</dbReference>
<evidence type="ECO:0000256" key="5">
    <source>
        <dbReference type="ARBA" id="ARBA00022837"/>
    </source>
</evidence>
<dbReference type="GO" id="GO:0007399">
    <property type="term" value="P:nervous system development"/>
    <property type="evidence" value="ECO:0007669"/>
    <property type="project" value="UniProtKB-ARBA"/>
</dbReference>
<dbReference type="InterPro" id="IPR050779">
    <property type="entry name" value="Transglutaminase"/>
</dbReference>
<dbReference type="FunFam" id="3.90.260.10:FF:000001">
    <property type="entry name" value="Protein-glutamine gamma-glutamyltransferase 2"/>
    <property type="match status" value="1"/>
</dbReference>
<evidence type="ECO:0000256" key="8">
    <source>
        <dbReference type="PIRSR" id="PIRSR000459-1"/>
    </source>
</evidence>
<dbReference type="AlphaFoldDB" id="A0A8C4H9P1"/>
<evidence type="ECO:0000259" key="10">
    <source>
        <dbReference type="SMART" id="SM00460"/>
    </source>
</evidence>
<organism evidence="11 12">
    <name type="scientific">Dicentrarchus labrax</name>
    <name type="common">European seabass</name>
    <name type="synonym">Morone labrax</name>
    <dbReference type="NCBI Taxonomy" id="13489"/>
    <lineage>
        <taxon>Eukaryota</taxon>
        <taxon>Metazoa</taxon>
        <taxon>Chordata</taxon>
        <taxon>Craniata</taxon>
        <taxon>Vertebrata</taxon>
        <taxon>Euteleostomi</taxon>
        <taxon>Actinopterygii</taxon>
        <taxon>Neopterygii</taxon>
        <taxon>Teleostei</taxon>
        <taxon>Neoteleostei</taxon>
        <taxon>Acanthomorphata</taxon>
        <taxon>Eupercaria</taxon>
        <taxon>Moronidae</taxon>
        <taxon>Dicentrarchus</taxon>
    </lineage>
</organism>
<proteinExistence type="inferred from homology"/>
<dbReference type="Proteomes" id="UP000694389">
    <property type="component" value="Unassembled WGS sequence"/>
</dbReference>
<evidence type="ECO:0000313" key="12">
    <source>
        <dbReference type="Proteomes" id="UP000694389"/>
    </source>
</evidence>